<keyword evidence="5" id="KW-1185">Reference proteome</keyword>
<comment type="caution">
    <text evidence="4">The sequence shown here is derived from an EMBL/GenBank/DDBJ whole genome shotgun (WGS) entry which is preliminary data.</text>
</comment>
<dbReference type="InterPro" id="IPR029058">
    <property type="entry name" value="AB_hydrolase_fold"/>
</dbReference>
<protein>
    <submittedName>
        <fullName evidence="4">Uncharacterized protein</fullName>
    </submittedName>
</protein>
<evidence type="ECO:0000313" key="5">
    <source>
        <dbReference type="Proteomes" id="UP000657918"/>
    </source>
</evidence>
<dbReference type="PANTHER" id="PTHR11010">
    <property type="entry name" value="PROTEASE S28 PRO-X CARBOXYPEPTIDASE-RELATED"/>
    <property type="match status" value="1"/>
</dbReference>
<dbReference type="Gene3D" id="1.20.120.980">
    <property type="entry name" value="Serine carboxypeptidase S28, SKS domain"/>
    <property type="match status" value="1"/>
</dbReference>
<accession>A0A835ML27</accession>
<organism evidence="4 5">
    <name type="scientific">Salix dunnii</name>
    <dbReference type="NCBI Taxonomy" id="1413687"/>
    <lineage>
        <taxon>Eukaryota</taxon>
        <taxon>Viridiplantae</taxon>
        <taxon>Streptophyta</taxon>
        <taxon>Embryophyta</taxon>
        <taxon>Tracheophyta</taxon>
        <taxon>Spermatophyta</taxon>
        <taxon>Magnoliopsida</taxon>
        <taxon>eudicotyledons</taxon>
        <taxon>Gunneridae</taxon>
        <taxon>Pentapetalae</taxon>
        <taxon>rosids</taxon>
        <taxon>fabids</taxon>
        <taxon>Malpighiales</taxon>
        <taxon>Salicaceae</taxon>
        <taxon>Saliceae</taxon>
        <taxon>Salix</taxon>
    </lineage>
</organism>
<reference evidence="4 5" key="1">
    <citation type="submission" date="2020-10" db="EMBL/GenBank/DDBJ databases">
        <title>Plant Genome Project.</title>
        <authorList>
            <person name="Zhang R.-G."/>
        </authorList>
    </citation>
    <scope>NUCLEOTIDE SEQUENCE [LARGE SCALE GENOMIC DNA]</scope>
    <source>
        <strain evidence="4">FAFU-HL-1</strain>
        <tissue evidence="4">Leaf</tissue>
    </source>
</reference>
<dbReference type="EMBL" id="JADGMS010000016">
    <property type="protein sequence ID" value="KAF9664911.1"/>
    <property type="molecule type" value="Genomic_DNA"/>
</dbReference>
<evidence type="ECO:0000256" key="3">
    <source>
        <dbReference type="ARBA" id="ARBA00022801"/>
    </source>
</evidence>
<dbReference type="OrthoDB" id="2130629at2759"/>
<keyword evidence="3" id="KW-0378">Hydrolase</keyword>
<sequence>MDKGKLSARCDDKKIVFKRCDIKVKKSKVRDIKICFLDWQKRSMCNWDQAHHRNYSYGHGVDLQACAEMIMALDGNNKDSIFPTSEWNYSDTATFCIGFFGVEPRPNWITTEVLKRFVIFFNGLRDPSSGGGSFLAIAYPHIEIYKLHAPNALPSFFDTNDIFSHGLTMWTSDLQPLKIQKGLKMCEKESASLQNGFLNTTRTWLVGIPVA</sequence>
<dbReference type="GO" id="GO:0008239">
    <property type="term" value="F:dipeptidyl-peptidase activity"/>
    <property type="evidence" value="ECO:0007669"/>
    <property type="project" value="TreeGrafter"/>
</dbReference>
<evidence type="ECO:0000256" key="2">
    <source>
        <dbReference type="ARBA" id="ARBA00022729"/>
    </source>
</evidence>
<dbReference type="GO" id="GO:0006508">
    <property type="term" value="P:proteolysis"/>
    <property type="evidence" value="ECO:0007669"/>
    <property type="project" value="UniProtKB-KW"/>
</dbReference>
<keyword evidence="1" id="KW-0645">Protease</keyword>
<name>A0A835ML27_9ROSI</name>
<proteinExistence type="predicted"/>
<gene>
    <name evidence="4" type="ORF">SADUNF_Sadunf16G0067100</name>
</gene>
<dbReference type="Proteomes" id="UP000657918">
    <property type="component" value="Chromosome 16"/>
</dbReference>
<evidence type="ECO:0000256" key="1">
    <source>
        <dbReference type="ARBA" id="ARBA00022670"/>
    </source>
</evidence>
<dbReference type="Gene3D" id="3.40.50.1820">
    <property type="entry name" value="alpha/beta hydrolase"/>
    <property type="match status" value="1"/>
</dbReference>
<dbReference type="PANTHER" id="PTHR11010:SF120">
    <property type="entry name" value="LYSOSOMAL PRO-X CARBOXYPEPTIDASE"/>
    <property type="match status" value="1"/>
</dbReference>
<keyword evidence="2" id="KW-0732">Signal</keyword>
<dbReference type="InterPro" id="IPR042269">
    <property type="entry name" value="Ser_carbopepase_S28_SKS"/>
</dbReference>
<dbReference type="AlphaFoldDB" id="A0A835ML27"/>
<evidence type="ECO:0000313" key="4">
    <source>
        <dbReference type="EMBL" id="KAF9664911.1"/>
    </source>
</evidence>